<dbReference type="InterPro" id="IPR036188">
    <property type="entry name" value="FAD/NAD-bd_sf"/>
</dbReference>
<evidence type="ECO:0000313" key="4">
    <source>
        <dbReference type="EMBL" id="SEJ61687.1"/>
    </source>
</evidence>
<dbReference type="STRING" id="640938.TR210_398"/>
<dbReference type="Gene3D" id="3.50.50.60">
    <property type="entry name" value="FAD/NAD(P)-binding domain"/>
    <property type="match status" value="2"/>
</dbReference>
<dbReference type="GO" id="GO:0016491">
    <property type="term" value="F:oxidoreductase activity"/>
    <property type="evidence" value="ECO:0007669"/>
    <property type="project" value="InterPro"/>
</dbReference>
<evidence type="ECO:0000313" key="5">
    <source>
        <dbReference type="Proteomes" id="UP000076878"/>
    </source>
</evidence>
<dbReference type="AlphaFoldDB" id="A0A143YBH0"/>
<dbReference type="PANTHER" id="PTHR43734:SF1">
    <property type="entry name" value="PHYTOENE DESATURASE"/>
    <property type="match status" value="1"/>
</dbReference>
<gene>
    <name evidence="4" type="ORF">SAMN05216375_11946</name>
    <name evidence="3" type="ORF">TR210_398</name>
</gene>
<comment type="similarity">
    <text evidence="1">Belongs to the carotenoid/retinoid oxidoreductase family. CrtN subfamily.</text>
</comment>
<reference evidence="3 5" key="1">
    <citation type="submission" date="2016-02" db="EMBL/GenBank/DDBJ databases">
        <authorList>
            <person name="Wen L."/>
            <person name="He K."/>
            <person name="Yang H."/>
        </authorList>
    </citation>
    <scope>NUCLEOTIDE SEQUENCE [LARGE SCALE GENOMIC DNA]</scope>
    <source>
        <strain evidence="3">Trichococcus_R210</strain>
    </source>
</reference>
<dbReference type="RefSeq" id="WP_068621025.1">
    <property type="nucleotide sequence ID" value="NZ_FJNB01000002.1"/>
</dbReference>
<reference evidence="4 6" key="2">
    <citation type="submission" date="2016-10" db="EMBL/GenBank/DDBJ databases">
        <authorList>
            <person name="Varghese N."/>
            <person name="Submissions S."/>
        </authorList>
    </citation>
    <scope>NUCLEOTIDE SEQUENCE [LARGE SCALE GENOMIC DNA]</scope>
    <source>
        <strain evidence="4 6">DSM 22150</strain>
    </source>
</reference>
<name>A0A143YBH0_9LACT</name>
<proteinExistence type="inferred from homology"/>
<dbReference type="Proteomes" id="UP000076878">
    <property type="component" value="Unassembled WGS sequence"/>
</dbReference>
<evidence type="ECO:0000259" key="2">
    <source>
        <dbReference type="Pfam" id="PF01593"/>
    </source>
</evidence>
<sequence length="534" mass="59963">MNNAEQKKYDAIIVGGGLAGLTSAVFLSQAGKKILLIEKNAEFGGLVNSFERDGFVFDAGARAILGVVLAMLKDLNLDIEVVSSKVSLGVEDKIIGIEGSNSVGEYRDLLVSLYPDSVGDIDKFIEVMIRIMKLIDIIYGIDNPLFKDIKRDKEYVIKELLPWLPKFMFAMSRIEKLSKPCDEYLKQLIKDPSLIDIISQHFFKGTPTFFALSYFTLYSSYVYPKGGTGKLAEALVEKIQALNGDILPNTFVKKIHSDQQVIVDENNNEYYYEDLVWAADLKTFYTITDLGNQAPKISEKFETTKALMAKGRPSESVFSLYLEVDLPVSYFKDSFNGHLFYTPSRKGLGNINKSELKGMLGKWGETDKGEVLSWLDRFLEYNTYEIAIPAMRDSDLVPEDKTGLIISLLMEAELFDKVEESGWYEEFRRETENKIISVLSESLCPELKDKVEKQFSFTPLSVENRVGSAGGAIVGWSFEAPIPVVYKMQQVNKSVLTPIPNIYQVGQWAYNPAGTPTCIITGKLAADRIIKKHK</sequence>
<evidence type="ECO:0000313" key="6">
    <source>
        <dbReference type="Proteomes" id="UP000199280"/>
    </source>
</evidence>
<keyword evidence="6" id="KW-1185">Reference proteome</keyword>
<accession>A0A143YBH0</accession>
<dbReference type="InterPro" id="IPR002937">
    <property type="entry name" value="Amino_oxidase"/>
</dbReference>
<dbReference type="OrthoDB" id="9814556at2"/>
<dbReference type="PANTHER" id="PTHR43734">
    <property type="entry name" value="PHYTOENE DESATURASE"/>
    <property type="match status" value="1"/>
</dbReference>
<dbReference type="EMBL" id="FNYT01000019">
    <property type="protein sequence ID" value="SEJ61687.1"/>
    <property type="molecule type" value="Genomic_DNA"/>
</dbReference>
<dbReference type="Proteomes" id="UP000199280">
    <property type="component" value="Unassembled WGS sequence"/>
</dbReference>
<evidence type="ECO:0000313" key="3">
    <source>
        <dbReference type="EMBL" id="CZQ84835.1"/>
    </source>
</evidence>
<evidence type="ECO:0000256" key="1">
    <source>
        <dbReference type="ARBA" id="ARBA00038322"/>
    </source>
</evidence>
<dbReference type="SUPFAM" id="SSF51905">
    <property type="entry name" value="FAD/NAD(P)-binding domain"/>
    <property type="match status" value="1"/>
</dbReference>
<protein>
    <submittedName>
        <fullName evidence="4">Phytoene dehydrogenase-related protein</fullName>
    </submittedName>
</protein>
<dbReference type="Pfam" id="PF01593">
    <property type="entry name" value="Amino_oxidase"/>
    <property type="match status" value="1"/>
</dbReference>
<dbReference type="EMBL" id="FJNB01000002">
    <property type="protein sequence ID" value="CZQ84835.1"/>
    <property type="molecule type" value="Genomic_DNA"/>
</dbReference>
<feature type="domain" description="Amine oxidase" evidence="2">
    <location>
        <begin position="18"/>
        <end position="530"/>
    </location>
</feature>
<organism evidence="3 5">
    <name type="scientific">Trichococcus ilyis</name>
    <dbReference type="NCBI Taxonomy" id="640938"/>
    <lineage>
        <taxon>Bacteria</taxon>
        <taxon>Bacillati</taxon>
        <taxon>Bacillota</taxon>
        <taxon>Bacilli</taxon>
        <taxon>Lactobacillales</taxon>
        <taxon>Carnobacteriaceae</taxon>
        <taxon>Trichococcus</taxon>
    </lineage>
</organism>